<name>A0A5K7X3B4_9BACL</name>
<dbReference type="PANTHER" id="PTHR46233">
    <property type="entry name" value="HYDROXYACYLGLUTATHIONE HYDROLASE GLOC"/>
    <property type="match status" value="1"/>
</dbReference>
<organism evidence="6 7">
    <name type="scientific">Sporolactobacillus terrae</name>
    <dbReference type="NCBI Taxonomy" id="269673"/>
    <lineage>
        <taxon>Bacteria</taxon>
        <taxon>Bacillati</taxon>
        <taxon>Bacillota</taxon>
        <taxon>Bacilli</taxon>
        <taxon>Bacillales</taxon>
        <taxon>Sporolactobacillaceae</taxon>
        <taxon>Sporolactobacillus</taxon>
    </lineage>
</organism>
<reference evidence="6 7" key="1">
    <citation type="submission" date="2019-09" db="EMBL/GenBank/DDBJ databases">
        <title>Complete genome sequence of Sporolactobacillus terrae 70-3.</title>
        <authorList>
            <person name="Tanaka N."/>
            <person name="Shiwa Y."/>
            <person name="Fujita N."/>
            <person name="Tanasupawat S."/>
        </authorList>
    </citation>
    <scope>NUCLEOTIDE SEQUENCE [LARGE SCALE GENOMIC DNA]</scope>
    <source>
        <strain evidence="6 7">70-3</strain>
    </source>
</reference>
<gene>
    <name evidence="6" type="ORF">St703_18380</name>
</gene>
<dbReference type="PANTHER" id="PTHR46233:SF3">
    <property type="entry name" value="HYDROXYACYLGLUTATHIONE HYDROLASE GLOC"/>
    <property type="match status" value="1"/>
</dbReference>
<dbReference type="InterPro" id="IPR036866">
    <property type="entry name" value="RibonucZ/Hydroxyglut_hydro"/>
</dbReference>
<dbReference type="EMBL" id="AP021853">
    <property type="protein sequence ID" value="BBN99133.1"/>
    <property type="molecule type" value="Genomic_DNA"/>
</dbReference>
<evidence type="ECO:0000313" key="7">
    <source>
        <dbReference type="Proteomes" id="UP000326951"/>
    </source>
</evidence>
<sequence length="213" mass="23134">MKWTVCPVGPIQANCYILIDNSSDMCLIIDPGEEFNKIKKIIAQSGAVPQAVLLTHAHFDHIGALDAVRDEWAVPAYGQTNEADWPDHPEKNGSAHFAMAQPVTAGAAEHLLEGNEQLSIGSFSFKVLPTPGHSPGGVSFYFPQEHTVFCGDALFRESIGRTDQYGGNQVQLLESIREQLLFLPDETVVCPGHGPSTTIGHERIANPFLMGLT</sequence>
<keyword evidence="3 6" id="KW-0378">Hydrolase</keyword>
<evidence type="ECO:0000313" key="6">
    <source>
        <dbReference type="EMBL" id="BBN99133.1"/>
    </source>
</evidence>
<feature type="domain" description="Metallo-beta-lactamase" evidence="5">
    <location>
        <begin position="12"/>
        <end position="193"/>
    </location>
</feature>
<dbReference type="SMART" id="SM00849">
    <property type="entry name" value="Lactamase_B"/>
    <property type="match status" value="1"/>
</dbReference>
<dbReference type="RefSeq" id="WP_028983873.1">
    <property type="nucleotide sequence ID" value="NZ_AP021853.1"/>
</dbReference>
<keyword evidence="2" id="KW-0479">Metal-binding</keyword>
<protein>
    <submittedName>
        <fullName evidence="6">Hydroxyacylglutathione hydrolase</fullName>
    </submittedName>
</protein>
<dbReference type="Proteomes" id="UP000326951">
    <property type="component" value="Chromosome"/>
</dbReference>
<comment type="cofactor">
    <cofactor evidence="1">
        <name>Zn(2+)</name>
        <dbReference type="ChEBI" id="CHEBI:29105"/>
    </cofactor>
</comment>
<accession>A0A5K7X3B4</accession>
<dbReference type="AlphaFoldDB" id="A0A5K7X3B4"/>
<dbReference type="GO" id="GO:0046872">
    <property type="term" value="F:metal ion binding"/>
    <property type="evidence" value="ECO:0007669"/>
    <property type="project" value="UniProtKB-KW"/>
</dbReference>
<dbReference type="InterPro" id="IPR051453">
    <property type="entry name" value="MBL_Glyoxalase_II"/>
</dbReference>
<dbReference type="GO" id="GO:0016787">
    <property type="term" value="F:hydrolase activity"/>
    <property type="evidence" value="ECO:0007669"/>
    <property type="project" value="UniProtKB-KW"/>
</dbReference>
<evidence type="ECO:0000256" key="4">
    <source>
        <dbReference type="ARBA" id="ARBA00022833"/>
    </source>
</evidence>
<dbReference type="Pfam" id="PF00753">
    <property type="entry name" value="Lactamase_B"/>
    <property type="match status" value="1"/>
</dbReference>
<dbReference type="Gene3D" id="3.60.15.10">
    <property type="entry name" value="Ribonuclease Z/Hydroxyacylglutathione hydrolase-like"/>
    <property type="match status" value="1"/>
</dbReference>
<dbReference type="SUPFAM" id="SSF56281">
    <property type="entry name" value="Metallo-hydrolase/oxidoreductase"/>
    <property type="match status" value="1"/>
</dbReference>
<evidence type="ECO:0000256" key="1">
    <source>
        <dbReference type="ARBA" id="ARBA00001947"/>
    </source>
</evidence>
<keyword evidence="4" id="KW-0862">Zinc</keyword>
<dbReference type="CDD" id="cd06262">
    <property type="entry name" value="metallo-hydrolase-like_MBL-fold"/>
    <property type="match status" value="1"/>
</dbReference>
<evidence type="ECO:0000256" key="2">
    <source>
        <dbReference type="ARBA" id="ARBA00022723"/>
    </source>
</evidence>
<proteinExistence type="predicted"/>
<dbReference type="InterPro" id="IPR001279">
    <property type="entry name" value="Metallo-B-lactamas"/>
</dbReference>
<evidence type="ECO:0000259" key="5">
    <source>
        <dbReference type="SMART" id="SM00849"/>
    </source>
</evidence>
<evidence type="ECO:0000256" key="3">
    <source>
        <dbReference type="ARBA" id="ARBA00022801"/>
    </source>
</evidence>